<dbReference type="GO" id="GO:0018710">
    <property type="term" value="F:acetone carboxylase activity"/>
    <property type="evidence" value="ECO:0007669"/>
    <property type="project" value="UniProtKB-EC"/>
</dbReference>
<comment type="caution">
    <text evidence="1">The sequence shown here is derived from an EMBL/GenBank/DDBJ whole genome shotgun (WGS) entry which is preliminary data.</text>
</comment>
<protein>
    <submittedName>
        <fullName evidence="1">Acetone carboxylase gamma subunit</fullName>
        <ecNumber evidence="1">6.4.1.6</ecNumber>
    </submittedName>
</protein>
<evidence type="ECO:0000313" key="2">
    <source>
        <dbReference type="Proteomes" id="UP001519294"/>
    </source>
</evidence>
<dbReference type="EC" id="6.4.1.6" evidence="1"/>
<name>A0ABS4SC55_9BACI</name>
<keyword evidence="2" id="KW-1185">Reference proteome</keyword>
<reference evidence="1 2" key="1">
    <citation type="submission" date="2021-03" db="EMBL/GenBank/DDBJ databases">
        <title>Genomic Encyclopedia of Type Strains, Phase IV (KMG-IV): sequencing the most valuable type-strain genomes for metagenomic binning, comparative biology and taxonomic classification.</title>
        <authorList>
            <person name="Goeker M."/>
        </authorList>
    </citation>
    <scope>NUCLEOTIDE SEQUENCE [LARGE SCALE GENOMIC DNA]</scope>
    <source>
        <strain evidence="1 2">DSM 25790</strain>
    </source>
</reference>
<dbReference type="InterPro" id="IPR016750">
    <property type="entry name" value="Aceto_COase_bsu/gsu"/>
</dbReference>
<dbReference type="EMBL" id="JAGIKX010000050">
    <property type="protein sequence ID" value="MBP2259063.1"/>
    <property type="molecule type" value="Genomic_DNA"/>
</dbReference>
<proteinExistence type="predicted"/>
<evidence type="ECO:0000313" key="1">
    <source>
        <dbReference type="EMBL" id="MBP2259063.1"/>
    </source>
</evidence>
<accession>A0ABS4SC55</accession>
<gene>
    <name evidence="1" type="ORF">J2Z81_003054</name>
</gene>
<dbReference type="PIRSF" id="PIRSF019217">
    <property type="entry name" value="Acetone_carboxlyase_gsu"/>
    <property type="match status" value="1"/>
</dbReference>
<dbReference type="Proteomes" id="UP001519294">
    <property type="component" value="Unassembled WGS sequence"/>
</dbReference>
<dbReference type="RefSeq" id="WP_226371696.1">
    <property type="nucleotide sequence ID" value="NZ_JAGIKX010000050.1"/>
</dbReference>
<dbReference type="Pfam" id="PF08882">
    <property type="entry name" value="Acetone_carb_G"/>
    <property type="match status" value="1"/>
</dbReference>
<sequence length="172" mass="20258">MTSYDKETIRDLIDGKLPWQTTKSIMSQYKDNDRFFKYIDILQERVNFKDQILLPIGEHLYIVAKEEQPKGERIVKCGCGHEFGHYTENWKLKSVVNVRNDKEQIAEIYPGRLAYDPEWMELREFICPNCATLLEVEAAVPGYPIVFDFLPDLETFYRDWLGRELPAETNSK</sequence>
<organism evidence="1 2">
    <name type="scientific">Virgibacillus alimentarius</name>
    <dbReference type="NCBI Taxonomy" id="698769"/>
    <lineage>
        <taxon>Bacteria</taxon>
        <taxon>Bacillati</taxon>
        <taxon>Bacillota</taxon>
        <taxon>Bacilli</taxon>
        <taxon>Bacillales</taxon>
        <taxon>Bacillaceae</taxon>
        <taxon>Virgibacillus</taxon>
    </lineage>
</organism>
<keyword evidence="1" id="KW-0436">Ligase</keyword>